<dbReference type="InterPro" id="IPR011990">
    <property type="entry name" value="TPR-like_helical_dom_sf"/>
</dbReference>
<proteinExistence type="predicted"/>
<evidence type="ECO:0000313" key="1">
    <source>
        <dbReference type="EMBL" id="RKR88397.1"/>
    </source>
</evidence>
<dbReference type="SUPFAM" id="SSF48452">
    <property type="entry name" value="TPR-like"/>
    <property type="match status" value="1"/>
</dbReference>
<dbReference type="Proteomes" id="UP000277671">
    <property type="component" value="Unassembled WGS sequence"/>
</dbReference>
<dbReference type="EMBL" id="RBKT01000001">
    <property type="protein sequence ID" value="RKR88397.1"/>
    <property type="molecule type" value="Genomic_DNA"/>
</dbReference>
<protein>
    <recommendedName>
        <fullName evidence="3">Transcriptional regulator</fullName>
    </recommendedName>
</protein>
<accession>A0A495JHM5</accession>
<organism evidence="1 2">
    <name type="scientific">Micromonospora pisi</name>
    <dbReference type="NCBI Taxonomy" id="589240"/>
    <lineage>
        <taxon>Bacteria</taxon>
        <taxon>Bacillati</taxon>
        <taxon>Actinomycetota</taxon>
        <taxon>Actinomycetes</taxon>
        <taxon>Micromonosporales</taxon>
        <taxon>Micromonosporaceae</taxon>
        <taxon>Micromonospora</taxon>
    </lineage>
</organism>
<dbReference type="AlphaFoldDB" id="A0A495JHM5"/>
<dbReference type="RefSeq" id="WP_211349205.1">
    <property type="nucleotide sequence ID" value="NZ_RBKT01000001.1"/>
</dbReference>
<name>A0A495JHM5_9ACTN</name>
<reference evidence="1 2" key="1">
    <citation type="submission" date="2018-10" db="EMBL/GenBank/DDBJ databases">
        <title>Sequencing the genomes of 1000 actinobacteria strains.</title>
        <authorList>
            <person name="Klenk H.-P."/>
        </authorList>
    </citation>
    <scope>NUCLEOTIDE SEQUENCE [LARGE SCALE GENOMIC DNA]</scope>
    <source>
        <strain evidence="1 2">DSM 45175</strain>
    </source>
</reference>
<evidence type="ECO:0008006" key="3">
    <source>
        <dbReference type="Google" id="ProtNLM"/>
    </source>
</evidence>
<sequence length="444" mass="49154">MPRRPDAVITPNTRLRGARRRLPSPVRTGQCLSRTELADAANRALDCLYPGRDLTVHYVDFRWIGKLERGEHRWPSEERRAALRHVLDAPTDTELGLYSPRRTDSTLTGANEHHHQALPDPLAELLPTGDLLQLVTATAGRRVGHTTVSDLAARVHRLRLADDILAGGDLIRPAFRELRAATKFYRETSHTEAVGRGLLIQIGELAQITGWIASDAGHLHLAERAYNLGASAARQAGDATLAANLLGSLAYQHANTGREREGVELARAALDEAGHDAPAEARALSFDRLAWAHARADESQRAMRALGEAHESLLHSRDGEAPLWAYWVSQDELDVMDARVFTELRRPLRALPLLSKVLDRYDATHAREVALYLSWLAVAYADANEPEAAASAAARMFDLSDELPSARISQRASVVVQRMMRFGDVPEARALLADRRADWQRESD</sequence>
<keyword evidence="2" id="KW-1185">Reference proteome</keyword>
<evidence type="ECO:0000313" key="2">
    <source>
        <dbReference type="Proteomes" id="UP000277671"/>
    </source>
</evidence>
<comment type="caution">
    <text evidence="1">The sequence shown here is derived from an EMBL/GenBank/DDBJ whole genome shotgun (WGS) entry which is preliminary data.</text>
</comment>
<gene>
    <name evidence="1" type="ORF">BDK92_2718</name>
</gene>